<accession>A0A6J5C3I8</accession>
<name>A0A6J5C3I8_9BURK</name>
<sequence>MRICSRTYRAPRSTLVKRADTYHASLRLRYVFSCHPARCAVRQPAGGGGVCVCNGAPNRAVTAIVSDGRGDQHDRQAAAVWHAHCDNPAKPGRAVRSKPSPLVRVPLSDMVRLDLADAVLTPSCIALATSANSRVAPFVRRVMARTKEGDCWAVTLPIWSLCQAVLVPRDAGAWTHRQYNRVDAIRFAVYDVESIVRL</sequence>
<dbReference type="EMBL" id="CADIKB010000032">
    <property type="protein sequence ID" value="CAB3724150.1"/>
    <property type="molecule type" value="Genomic_DNA"/>
</dbReference>
<gene>
    <name evidence="1" type="ORF">LMG22037_05025</name>
</gene>
<evidence type="ECO:0000313" key="1">
    <source>
        <dbReference type="EMBL" id="CAB3724150.1"/>
    </source>
</evidence>
<reference evidence="1 2" key="1">
    <citation type="submission" date="2020-04" db="EMBL/GenBank/DDBJ databases">
        <authorList>
            <person name="De Canck E."/>
        </authorList>
    </citation>
    <scope>NUCLEOTIDE SEQUENCE [LARGE SCALE GENOMIC DNA]</scope>
    <source>
        <strain evidence="1 2">LMG 22037</strain>
    </source>
</reference>
<organism evidence="1 2">
    <name type="scientific">Paraburkholderia phenoliruptrix</name>
    <dbReference type="NCBI Taxonomy" id="252970"/>
    <lineage>
        <taxon>Bacteria</taxon>
        <taxon>Pseudomonadati</taxon>
        <taxon>Pseudomonadota</taxon>
        <taxon>Betaproteobacteria</taxon>
        <taxon>Burkholderiales</taxon>
        <taxon>Burkholderiaceae</taxon>
        <taxon>Paraburkholderia</taxon>
    </lineage>
</organism>
<dbReference type="Proteomes" id="UP000494249">
    <property type="component" value="Unassembled WGS sequence"/>
</dbReference>
<dbReference type="AlphaFoldDB" id="A0A6J5C3I8"/>
<protein>
    <submittedName>
        <fullName evidence="1">Uncharacterized protein</fullName>
    </submittedName>
</protein>
<evidence type="ECO:0000313" key="2">
    <source>
        <dbReference type="Proteomes" id="UP000494249"/>
    </source>
</evidence>
<proteinExistence type="predicted"/>